<protein>
    <recommendedName>
        <fullName evidence="2">Big-1 domain-containing protein</fullName>
    </recommendedName>
</protein>
<sequence>MKKINKKTWLIMISALISLGVVYYLTTSVIPNVMVTLTKAAPATKVSINQSRVLGSRILAKADGLDKCVVNIFLMDESGKGVKGKTADLIAVDSGVDIRQMNAVTDDNGKIAYELTSLIEGQYRVEAMVDGVPVGKTITVTFRN</sequence>
<name>A0A1F7ST40_9BACT</name>
<gene>
    <name evidence="3" type="ORF">A2367_03460</name>
</gene>
<dbReference type="AlphaFoldDB" id="A0A1F7ST40"/>
<organism evidence="3 4">
    <name type="scientific">Candidatus Shapirobacteria bacterium RIFOXYB1_FULL_38_38</name>
    <dbReference type="NCBI Taxonomy" id="1802151"/>
    <lineage>
        <taxon>Bacteria</taxon>
        <taxon>Candidatus Shapironibacteriota</taxon>
    </lineage>
</organism>
<evidence type="ECO:0000313" key="4">
    <source>
        <dbReference type="Proteomes" id="UP000179812"/>
    </source>
</evidence>
<dbReference type="EMBL" id="MGDL01000027">
    <property type="protein sequence ID" value="OGL56966.1"/>
    <property type="molecule type" value="Genomic_DNA"/>
</dbReference>
<comment type="caution">
    <text evidence="3">The sequence shown here is derived from an EMBL/GenBank/DDBJ whole genome shotgun (WGS) entry which is preliminary data.</text>
</comment>
<proteinExistence type="inferred from homology"/>
<dbReference type="InterPro" id="IPR008964">
    <property type="entry name" value="Invasin/intimin_cell_adhesion"/>
</dbReference>
<dbReference type="InterPro" id="IPR003344">
    <property type="entry name" value="Big_1_dom"/>
</dbReference>
<reference evidence="3 4" key="1">
    <citation type="journal article" date="2016" name="Nat. Commun.">
        <title>Thousands of microbial genomes shed light on interconnected biogeochemical processes in an aquifer system.</title>
        <authorList>
            <person name="Anantharaman K."/>
            <person name="Brown C.T."/>
            <person name="Hug L.A."/>
            <person name="Sharon I."/>
            <person name="Castelle C.J."/>
            <person name="Probst A.J."/>
            <person name="Thomas B.C."/>
            <person name="Singh A."/>
            <person name="Wilkins M.J."/>
            <person name="Karaoz U."/>
            <person name="Brodie E.L."/>
            <person name="Williams K.H."/>
            <person name="Hubbard S.S."/>
            <person name="Banfield J.F."/>
        </authorList>
    </citation>
    <scope>NUCLEOTIDE SEQUENCE [LARGE SCALE GENOMIC DNA]</scope>
</reference>
<evidence type="ECO:0000256" key="1">
    <source>
        <dbReference type="ARBA" id="ARBA00010116"/>
    </source>
</evidence>
<dbReference type="Proteomes" id="UP000179812">
    <property type="component" value="Unassembled WGS sequence"/>
</dbReference>
<feature type="domain" description="Big-1" evidence="2">
    <location>
        <begin position="59"/>
        <end position="142"/>
    </location>
</feature>
<dbReference type="Gene3D" id="2.60.40.10">
    <property type="entry name" value="Immunoglobulins"/>
    <property type="match status" value="1"/>
</dbReference>
<dbReference type="SUPFAM" id="SSF49373">
    <property type="entry name" value="Invasin/intimin cell-adhesion fragments"/>
    <property type="match status" value="1"/>
</dbReference>
<dbReference type="InterPro" id="IPR013783">
    <property type="entry name" value="Ig-like_fold"/>
</dbReference>
<accession>A0A1F7ST40</accession>
<comment type="similarity">
    <text evidence="1">Belongs to the intimin/invasin family.</text>
</comment>
<dbReference type="Pfam" id="PF02369">
    <property type="entry name" value="Big_1"/>
    <property type="match status" value="1"/>
</dbReference>
<evidence type="ECO:0000259" key="2">
    <source>
        <dbReference type="Pfam" id="PF02369"/>
    </source>
</evidence>
<evidence type="ECO:0000313" key="3">
    <source>
        <dbReference type="EMBL" id="OGL56966.1"/>
    </source>
</evidence>